<keyword evidence="4" id="KW-1185">Reference proteome</keyword>
<organism evidence="3 4">
    <name type="scientific">Virgibacillus tibetensis</name>
    <dbReference type="NCBI Taxonomy" id="3042313"/>
    <lineage>
        <taxon>Bacteria</taxon>
        <taxon>Bacillati</taxon>
        <taxon>Bacillota</taxon>
        <taxon>Bacilli</taxon>
        <taxon>Bacillales</taxon>
        <taxon>Bacillaceae</taxon>
        <taxon>Virgibacillus</taxon>
    </lineage>
</organism>
<dbReference type="PIRSF" id="PIRSF028063">
    <property type="entry name" value="UCP028063"/>
    <property type="match status" value="1"/>
</dbReference>
<sequence>MSTNNPGCLGIFLKLFGISPKQNAKKEVKLPYAMRDDFLSNAELSFYKVLQQYIGNKAIICPKVSLQDIFFVKTSSQSERSTYNNKISRKHVDFLLCSTDTLRPICGIELDDRSHQRADRIKRDKFVEQVFESAGLTMVRFENKRSYTLAELESKLHNALNGFERKVLAESEIRSSEVNKDSVPECKKCGVPMVKRQAKKGANKGKVFYGCPNYPKCREVVYTTIPT</sequence>
<dbReference type="EMBL" id="JARZFX010000021">
    <property type="protein sequence ID" value="MEC5425874.1"/>
    <property type="molecule type" value="Genomic_DNA"/>
</dbReference>
<protein>
    <submittedName>
        <fullName evidence="3">DUF2726 domain-containing protein</fullName>
    </submittedName>
</protein>
<evidence type="ECO:0000313" key="3">
    <source>
        <dbReference type="EMBL" id="MEC5425874.1"/>
    </source>
</evidence>
<gene>
    <name evidence="3" type="ORF">QGM71_20680</name>
</gene>
<evidence type="ECO:0000259" key="2">
    <source>
        <dbReference type="Pfam" id="PF10881"/>
    </source>
</evidence>
<name>A0ABU6KLU2_9BACI</name>
<dbReference type="Gene3D" id="3.30.65.10">
    <property type="entry name" value="Bacterial Topoisomerase I, domain 1"/>
    <property type="match status" value="1"/>
</dbReference>
<evidence type="ECO:0000259" key="1">
    <source>
        <dbReference type="Pfam" id="PF01396"/>
    </source>
</evidence>
<dbReference type="RefSeq" id="WP_327609404.1">
    <property type="nucleotide sequence ID" value="NZ_JARZFX010000021.1"/>
</dbReference>
<dbReference type="Pfam" id="PF01396">
    <property type="entry name" value="Zn_ribbon_Top1"/>
    <property type="match status" value="1"/>
</dbReference>
<dbReference type="Proteomes" id="UP001335737">
    <property type="component" value="Unassembled WGS sequence"/>
</dbReference>
<proteinExistence type="predicted"/>
<accession>A0ABU6KLU2</accession>
<reference evidence="3 4" key="1">
    <citation type="journal article" date="2024" name="Int. J. Syst. Evol. Microbiol.">
        <title>Virgibacillus tibetensis sp. nov., isolated from salt lake on the Tibetan Plateau of China.</title>
        <authorList>
            <person name="Phurbu D."/>
            <person name="Liu Z.-X."/>
            <person name="Wang R."/>
            <person name="Zheng Y.-Y."/>
            <person name="Liu H.-C."/>
            <person name="Zhou Y.-G."/>
            <person name="Yu Y.-J."/>
            <person name="Li A.-H."/>
        </authorList>
    </citation>
    <scope>NUCLEOTIDE SEQUENCE [LARGE SCALE GENOMIC DNA]</scope>
    <source>
        <strain evidence="3 4">C22-A2</strain>
    </source>
</reference>
<dbReference type="InterPro" id="IPR014538">
    <property type="entry name" value="UCP028063_topo_Znf"/>
</dbReference>
<feature type="domain" description="DUF2726" evidence="2">
    <location>
        <begin position="38"/>
        <end position="156"/>
    </location>
</feature>
<feature type="domain" description="DNA topoisomerase type IA zn finger" evidence="1">
    <location>
        <begin position="185"/>
        <end position="220"/>
    </location>
</feature>
<dbReference type="InterPro" id="IPR024402">
    <property type="entry name" value="DUF2726"/>
</dbReference>
<dbReference type="SUPFAM" id="SSF57783">
    <property type="entry name" value="Zinc beta-ribbon"/>
    <property type="match status" value="1"/>
</dbReference>
<evidence type="ECO:0000313" key="4">
    <source>
        <dbReference type="Proteomes" id="UP001335737"/>
    </source>
</evidence>
<comment type="caution">
    <text evidence="3">The sequence shown here is derived from an EMBL/GenBank/DDBJ whole genome shotgun (WGS) entry which is preliminary data.</text>
</comment>
<dbReference type="Pfam" id="PF10881">
    <property type="entry name" value="DUF2726"/>
    <property type="match status" value="1"/>
</dbReference>
<dbReference type="InterPro" id="IPR013498">
    <property type="entry name" value="Topo_IA_Znf"/>
</dbReference>